<reference evidence="1" key="1">
    <citation type="journal article" date="2022" name="bioRxiv">
        <title>Sequencing and chromosome-scale assembly of the giantPleurodeles waltlgenome.</title>
        <authorList>
            <person name="Brown T."/>
            <person name="Elewa A."/>
            <person name="Iarovenko S."/>
            <person name="Subramanian E."/>
            <person name="Araus A.J."/>
            <person name="Petzold A."/>
            <person name="Susuki M."/>
            <person name="Suzuki K.-i.T."/>
            <person name="Hayashi T."/>
            <person name="Toyoda A."/>
            <person name="Oliveira C."/>
            <person name="Osipova E."/>
            <person name="Leigh N.D."/>
            <person name="Simon A."/>
            <person name="Yun M.H."/>
        </authorList>
    </citation>
    <scope>NUCLEOTIDE SEQUENCE</scope>
    <source>
        <strain evidence="1">20211129_DDA</strain>
        <tissue evidence="1">Liver</tissue>
    </source>
</reference>
<sequence length="70" mass="8020">MLLTGDNEENPDDFSPWGEYVMDIDLEDPDGDDFLMEEDVPSTSDNVIRDALGEEMFSPDKIKHPRSAEW</sequence>
<name>A0AAV7LT61_PLEWA</name>
<dbReference type="EMBL" id="JANPWB010000015">
    <property type="protein sequence ID" value="KAJ1092718.1"/>
    <property type="molecule type" value="Genomic_DNA"/>
</dbReference>
<gene>
    <name evidence="1" type="ORF">NDU88_005828</name>
</gene>
<evidence type="ECO:0000313" key="2">
    <source>
        <dbReference type="Proteomes" id="UP001066276"/>
    </source>
</evidence>
<dbReference type="AlphaFoldDB" id="A0AAV7LT61"/>
<proteinExistence type="predicted"/>
<organism evidence="1 2">
    <name type="scientific">Pleurodeles waltl</name>
    <name type="common">Iberian ribbed newt</name>
    <dbReference type="NCBI Taxonomy" id="8319"/>
    <lineage>
        <taxon>Eukaryota</taxon>
        <taxon>Metazoa</taxon>
        <taxon>Chordata</taxon>
        <taxon>Craniata</taxon>
        <taxon>Vertebrata</taxon>
        <taxon>Euteleostomi</taxon>
        <taxon>Amphibia</taxon>
        <taxon>Batrachia</taxon>
        <taxon>Caudata</taxon>
        <taxon>Salamandroidea</taxon>
        <taxon>Salamandridae</taxon>
        <taxon>Pleurodelinae</taxon>
        <taxon>Pleurodeles</taxon>
    </lineage>
</organism>
<protein>
    <submittedName>
        <fullName evidence="1">Uncharacterized protein</fullName>
    </submittedName>
</protein>
<comment type="caution">
    <text evidence="1">The sequence shown here is derived from an EMBL/GenBank/DDBJ whole genome shotgun (WGS) entry which is preliminary data.</text>
</comment>
<dbReference type="Proteomes" id="UP001066276">
    <property type="component" value="Chromosome 11"/>
</dbReference>
<accession>A0AAV7LT61</accession>
<keyword evidence="2" id="KW-1185">Reference proteome</keyword>
<evidence type="ECO:0000313" key="1">
    <source>
        <dbReference type="EMBL" id="KAJ1092718.1"/>
    </source>
</evidence>